<dbReference type="InterPro" id="IPR029063">
    <property type="entry name" value="SAM-dependent_MTases_sf"/>
</dbReference>
<comment type="catalytic activity">
    <reaction evidence="6">
        <text>a 2'-deoxyadenosine in DNA + S-adenosyl-L-methionine = an N(6)-methyl-2'-deoxyadenosine in DNA + S-adenosyl-L-homocysteine + H(+)</text>
        <dbReference type="Rhea" id="RHEA:15197"/>
        <dbReference type="Rhea" id="RHEA-COMP:12418"/>
        <dbReference type="Rhea" id="RHEA-COMP:12419"/>
        <dbReference type="ChEBI" id="CHEBI:15378"/>
        <dbReference type="ChEBI" id="CHEBI:57856"/>
        <dbReference type="ChEBI" id="CHEBI:59789"/>
        <dbReference type="ChEBI" id="CHEBI:90615"/>
        <dbReference type="ChEBI" id="CHEBI:90616"/>
        <dbReference type="EC" id="2.1.1.72"/>
    </reaction>
</comment>
<evidence type="ECO:0000256" key="4">
    <source>
        <dbReference type="ARBA" id="ARBA00022691"/>
    </source>
</evidence>
<evidence type="ECO:0000256" key="1">
    <source>
        <dbReference type="ARBA" id="ARBA00011900"/>
    </source>
</evidence>
<evidence type="ECO:0000256" key="7">
    <source>
        <dbReference type="SAM" id="Coils"/>
    </source>
</evidence>
<keyword evidence="3" id="KW-0808">Transferase</keyword>
<dbReference type="PANTHER" id="PTHR42933:SF3">
    <property type="entry name" value="TYPE I RESTRICTION ENZYME MJAVIII METHYLASE SUBUNIT"/>
    <property type="match status" value="1"/>
</dbReference>
<feature type="non-terminal residue" evidence="9">
    <location>
        <position position="1"/>
    </location>
</feature>
<gene>
    <name evidence="9" type="ORF">METZ01_LOCUS414350</name>
</gene>
<accession>A0A382WRL8</accession>
<dbReference type="PROSITE" id="PS00092">
    <property type="entry name" value="N6_MTASE"/>
    <property type="match status" value="1"/>
</dbReference>
<evidence type="ECO:0000256" key="2">
    <source>
        <dbReference type="ARBA" id="ARBA00022603"/>
    </source>
</evidence>
<dbReference type="InterPro" id="IPR002052">
    <property type="entry name" value="DNA_methylase_N6_adenine_CS"/>
</dbReference>
<sequence length="275" mass="31225">RERDGNVKTLFGKLYGQEKNLTTSAIARMNLFLHGIEDFKIHRGDTLREPAFFKGDKLQTYDCVIANPPFSLKQWGEEEWETDPYGRNFAGTPPKSYGDYAWVQHMIKSMNAKTGRMAVVLPHGGLFRAGAEGKIRKKLIEMDIIDSIIGLGPNLFYGTGLAACIIILSTNKPAKKKEKILVIDGSEVFKKGRAQNFLLDEHVDKLYETYNNYEDVEGLAKVATLDEIRENEHNLNIPRYVEPIIEEEKITVEEALADLKKAMEESQKSEEKLLE</sequence>
<name>A0A382WRL8_9ZZZZ</name>
<dbReference type="Pfam" id="PF02384">
    <property type="entry name" value="N6_Mtase"/>
    <property type="match status" value="1"/>
</dbReference>
<evidence type="ECO:0000313" key="9">
    <source>
        <dbReference type="EMBL" id="SVD61496.1"/>
    </source>
</evidence>
<evidence type="ECO:0000256" key="6">
    <source>
        <dbReference type="ARBA" id="ARBA00047942"/>
    </source>
</evidence>
<dbReference type="AlphaFoldDB" id="A0A382WRL8"/>
<keyword evidence="2" id="KW-0489">Methyltransferase</keyword>
<dbReference type="GO" id="GO:0009007">
    <property type="term" value="F:site-specific DNA-methyltransferase (adenine-specific) activity"/>
    <property type="evidence" value="ECO:0007669"/>
    <property type="project" value="UniProtKB-EC"/>
</dbReference>
<protein>
    <recommendedName>
        <fullName evidence="1">site-specific DNA-methyltransferase (adenine-specific)</fullName>
        <ecNumber evidence="1">2.1.1.72</ecNumber>
    </recommendedName>
</protein>
<evidence type="ECO:0000256" key="3">
    <source>
        <dbReference type="ARBA" id="ARBA00022679"/>
    </source>
</evidence>
<dbReference type="GO" id="GO:0009307">
    <property type="term" value="P:DNA restriction-modification system"/>
    <property type="evidence" value="ECO:0007669"/>
    <property type="project" value="UniProtKB-KW"/>
</dbReference>
<feature type="domain" description="DNA methylase adenine-specific" evidence="8">
    <location>
        <begin position="13"/>
        <end position="248"/>
    </location>
</feature>
<dbReference type="EC" id="2.1.1.72" evidence="1"/>
<feature type="non-terminal residue" evidence="9">
    <location>
        <position position="275"/>
    </location>
</feature>
<keyword evidence="4" id="KW-0949">S-adenosyl-L-methionine</keyword>
<dbReference type="GO" id="GO:0003677">
    <property type="term" value="F:DNA binding"/>
    <property type="evidence" value="ECO:0007669"/>
    <property type="project" value="InterPro"/>
</dbReference>
<organism evidence="9">
    <name type="scientific">marine metagenome</name>
    <dbReference type="NCBI Taxonomy" id="408172"/>
    <lineage>
        <taxon>unclassified sequences</taxon>
        <taxon>metagenomes</taxon>
        <taxon>ecological metagenomes</taxon>
    </lineage>
</organism>
<proteinExistence type="predicted"/>
<dbReference type="GO" id="GO:0008170">
    <property type="term" value="F:N-methyltransferase activity"/>
    <property type="evidence" value="ECO:0007669"/>
    <property type="project" value="InterPro"/>
</dbReference>
<keyword evidence="5" id="KW-0680">Restriction system</keyword>
<dbReference type="InterPro" id="IPR051537">
    <property type="entry name" value="DNA_Adenine_Mtase"/>
</dbReference>
<feature type="coiled-coil region" evidence="7">
    <location>
        <begin position="245"/>
        <end position="272"/>
    </location>
</feature>
<dbReference type="InterPro" id="IPR003356">
    <property type="entry name" value="DNA_methylase_A-5"/>
</dbReference>
<dbReference type="EMBL" id="UINC01161993">
    <property type="protein sequence ID" value="SVD61496.1"/>
    <property type="molecule type" value="Genomic_DNA"/>
</dbReference>
<dbReference type="PANTHER" id="PTHR42933">
    <property type="entry name" value="SLR6095 PROTEIN"/>
    <property type="match status" value="1"/>
</dbReference>
<evidence type="ECO:0000259" key="8">
    <source>
        <dbReference type="Pfam" id="PF02384"/>
    </source>
</evidence>
<keyword evidence="7" id="KW-0175">Coiled coil</keyword>
<dbReference type="SUPFAM" id="SSF53335">
    <property type="entry name" value="S-adenosyl-L-methionine-dependent methyltransferases"/>
    <property type="match status" value="1"/>
</dbReference>
<dbReference type="Gene3D" id="3.40.50.150">
    <property type="entry name" value="Vaccinia Virus protein VP39"/>
    <property type="match status" value="1"/>
</dbReference>
<evidence type="ECO:0000256" key="5">
    <source>
        <dbReference type="ARBA" id="ARBA00022747"/>
    </source>
</evidence>
<reference evidence="9" key="1">
    <citation type="submission" date="2018-05" db="EMBL/GenBank/DDBJ databases">
        <authorList>
            <person name="Lanie J.A."/>
            <person name="Ng W.-L."/>
            <person name="Kazmierczak K.M."/>
            <person name="Andrzejewski T.M."/>
            <person name="Davidsen T.M."/>
            <person name="Wayne K.J."/>
            <person name="Tettelin H."/>
            <person name="Glass J.I."/>
            <person name="Rusch D."/>
            <person name="Podicherti R."/>
            <person name="Tsui H.-C.T."/>
            <person name="Winkler M.E."/>
        </authorList>
    </citation>
    <scope>NUCLEOTIDE SEQUENCE</scope>
</reference>
<dbReference type="GO" id="GO:0032259">
    <property type="term" value="P:methylation"/>
    <property type="evidence" value="ECO:0007669"/>
    <property type="project" value="UniProtKB-KW"/>
</dbReference>